<dbReference type="OrthoDB" id="9806179at2"/>
<evidence type="ECO:0000256" key="2">
    <source>
        <dbReference type="ARBA" id="ARBA00023002"/>
    </source>
</evidence>
<dbReference type="InterPro" id="IPR036188">
    <property type="entry name" value="FAD/NAD-bd_sf"/>
</dbReference>
<dbReference type="AlphaFoldDB" id="A0A364Y6G5"/>
<dbReference type="SUPFAM" id="SSF51905">
    <property type="entry name" value="FAD/NAD(P)-binding domain"/>
    <property type="match status" value="1"/>
</dbReference>
<dbReference type="Pfam" id="PF07992">
    <property type="entry name" value="Pyr_redox_2"/>
    <property type="match status" value="1"/>
</dbReference>
<dbReference type="InterPro" id="IPR050097">
    <property type="entry name" value="Ferredoxin-NADP_redctase_2"/>
</dbReference>
<reference evidence="4 5" key="1">
    <citation type="submission" date="2018-06" db="EMBL/GenBank/DDBJ databases">
        <title>Chryseolinea flavus sp. nov., a member of the phylum Bacteroidetes isolated from soil.</title>
        <authorList>
            <person name="Li Y."/>
            <person name="Wang J."/>
        </authorList>
    </citation>
    <scope>NUCLEOTIDE SEQUENCE [LARGE SCALE GENOMIC DNA]</scope>
    <source>
        <strain evidence="4 5">SDU1-6</strain>
    </source>
</reference>
<name>A0A364Y6G5_9BACT</name>
<gene>
    <name evidence="4" type="ORF">DQQ10_07100</name>
</gene>
<evidence type="ECO:0000259" key="3">
    <source>
        <dbReference type="Pfam" id="PF07992"/>
    </source>
</evidence>
<keyword evidence="5" id="KW-1185">Reference proteome</keyword>
<dbReference type="EMBL" id="QMFY01000002">
    <property type="protein sequence ID" value="RAW02432.1"/>
    <property type="molecule type" value="Genomic_DNA"/>
</dbReference>
<evidence type="ECO:0000313" key="5">
    <source>
        <dbReference type="Proteomes" id="UP000251889"/>
    </source>
</evidence>
<dbReference type="Gene3D" id="3.50.50.60">
    <property type="entry name" value="FAD/NAD(P)-binding domain"/>
    <property type="match status" value="2"/>
</dbReference>
<dbReference type="Proteomes" id="UP000251889">
    <property type="component" value="Unassembled WGS sequence"/>
</dbReference>
<accession>A0A364Y6G5</accession>
<sequence>MNHQKNFDVIVVGGSYAGLAAGMALGRSLRNTLIIDAGKPCNRQTPHSHNFITHDGRPPKEIAILAKQQVEKYERVKFFDGFAVDAQKKDNGFQVTTDSGDVFSATKLIFTTGIKDILPAIDGFAECWGITVIHCPYCHGYEVRDERTGIFANGDAAFEFGSFISNWTKDLTVFTNGKSTLTAEQTAKLLSRNIAVVETEFARLEHDKGQLKHIVFKDGSTFSLKAMYARTTFEQHSAIPQQLGCEMTEDGYIKIDPIQKTSVAGVFAAGDNTTRMRTVANAVSTGAIAGMMANKDFILESF</sequence>
<organism evidence="4 5">
    <name type="scientific">Pseudochryseolinea flava</name>
    <dbReference type="NCBI Taxonomy" id="2059302"/>
    <lineage>
        <taxon>Bacteria</taxon>
        <taxon>Pseudomonadati</taxon>
        <taxon>Bacteroidota</taxon>
        <taxon>Cytophagia</taxon>
        <taxon>Cytophagales</taxon>
        <taxon>Fulvivirgaceae</taxon>
        <taxon>Pseudochryseolinea</taxon>
    </lineage>
</organism>
<proteinExistence type="predicted"/>
<keyword evidence="2" id="KW-0560">Oxidoreductase</keyword>
<dbReference type="PRINTS" id="PR00469">
    <property type="entry name" value="PNDRDTASEII"/>
</dbReference>
<dbReference type="PANTHER" id="PTHR48105">
    <property type="entry name" value="THIOREDOXIN REDUCTASE 1-RELATED-RELATED"/>
    <property type="match status" value="1"/>
</dbReference>
<dbReference type="PRINTS" id="PR00368">
    <property type="entry name" value="FADPNR"/>
</dbReference>
<protein>
    <submittedName>
        <fullName evidence="4">NAD(P)/FAD-dependent oxidoreductase</fullName>
    </submittedName>
</protein>
<dbReference type="InterPro" id="IPR023753">
    <property type="entry name" value="FAD/NAD-binding_dom"/>
</dbReference>
<keyword evidence="1" id="KW-0285">Flavoprotein</keyword>
<dbReference type="GO" id="GO:0016491">
    <property type="term" value="F:oxidoreductase activity"/>
    <property type="evidence" value="ECO:0007669"/>
    <property type="project" value="UniProtKB-KW"/>
</dbReference>
<evidence type="ECO:0000256" key="1">
    <source>
        <dbReference type="ARBA" id="ARBA00022630"/>
    </source>
</evidence>
<evidence type="ECO:0000313" key="4">
    <source>
        <dbReference type="EMBL" id="RAW02432.1"/>
    </source>
</evidence>
<comment type="caution">
    <text evidence="4">The sequence shown here is derived from an EMBL/GenBank/DDBJ whole genome shotgun (WGS) entry which is preliminary data.</text>
</comment>
<feature type="domain" description="FAD/NAD(P)-binding" evidence="3">
    <location>
        <begin position="7"/>
        <end position="286"/>
    </location>
</feature>